<keyword evidence="2" id="KW-1185">Reference proteome</keyword>
<reference evidence="1" key="1">
    <citation type="journal article" date="2025" name="Int. J. Syst. Evol. Microbiol.">
        <title>Inconstantimicrobium mannanitabidum sp. nov., a novel member of the family Clostridiaceae isolated from anoxic soil under the treatment of reductive soil disinfestation.</title>
        <authorList>
            <person name="Ueki A."/>
            <person name="Tonouchi A."/>
            <person name="Honma S."/>
            <person name="Kaku N."/>
            <person name="Ueki K."/>
        </authorList>
    </citation>
    <scope>NUCLEOTIDE SEQUENCE</scope>
    <source>
        <strain evidence="1">TW13</strain>
    </source>
</reference>
<comment type="caution">
    <text evidence="1">The sequence shown here is derived from an EMBL/GenBank/DDBJ whole genome shotgun (WGS) entry which is preliminary data.</text>
</comment>
<protein>
    <submittedName>
        <fullName evidence="1">Uncharacterized protein</fullName>
    </submittedName>
</protein>
<sequence>MLKSNFINKSYKNKLRATYALLMFGILMVLSIFMYFQLNIKMKPIIGGMGNHVIDSKVSCLGYEFDEQRKLLELLSSTQPFKNGDISTIKKEIDNQMSKHKDFILEIRYKSSTGEEYDYNKYNIKASSDYEKQLSNSEGISVNSKTIYNEKLGQYVVFAGIKVLDDDGKAKGTLSVCVSVKGVIESLSKTKIEKLDKMWILDSVGNVVAKTNVQKNPTIDIENFKKDINSNNFGEIASINSKDSQNSFVYAKIPNTENLYLVTNMEEHGSFANAMKFILIIFLTITICISALIFIIANKMTNFVTKPLTRMVEIIEKSDTVNYIEIPDDLKRSKDEIGILASTIDKMANNIRNNLKALNNEINERKKAEENLIVLNDELECHVQERTKELIEATTNLTISEDRFKIAMESSHIGVYDMDCVSNVFIVNSVFLELINAPQYRQCIEEGVDWIRCDGDFEEYIFEEDILNNIKLCADNLPSVGQEYHKEFRLKSDPNTWLSFTGQTIEDEFGKLIRFVGILQNISGIKRNEVELKNAKEVAEEASLAKSQFLANMSHEIRTPMNAIMGLTHLMGQSEINESQKNYLSKIESSSKLLLRIINDILDFSKIEAGKLAVENINFSLYKVFENVSNLYTDSAINKGIEINFDIEEGVPDVLKGDPLRLEQIIANLTTNAIKFTSKGTVNVSAKVSEEQENKIKLHFSVADTGIGLTKEQITKLFTAFTQADNSTTRKYGGTGLGLTISKQLVELMNGDIWVESEYGQGSTFNFTIQCDKVSSVITPNYEKYPDLQNKKVLIIDHNKTSLMVLERMLKSFKFKVTAINSPFKAIELLKKENFDLLFIDFNLPELSGIDLYKRLIVNTEIDVPNTIFISAIGRESYYNQANQLGIKNFLIKPINQSLLFDAVINVFKLSSDDENNIKAEKEIGIDSNGVNNKKFEELLKDKRILVVEDNDINQLVAKDILEQVGVHVNIANNGEEAIKYVNANKFDMVLMDMQMPIMDGYQATKILRESYPSSELPIIAMTANALEGDREKSIECGMNDYISKPIDPEWLFTTLAKWLAPNDNKNIEKPLKKIINEETKILAFDKTLIRFGNKEEFYCDLLKRYQDSYTNLQKEFWNMILNEKYDDAKRYIHSLKGVTGNIGAMKLNKFVVKFEEDYESYDDESLKKNLVILSALNEELLNEIIQILHKDQLEENQVISNFDVYEALVKLLEDLQKARAKEVKESMNNLVVNTKDINSLPQIGEIKKLVDRYRFKEAKVMVEELIEVVKEQNNG</sequence>
<evidence type="ECO:0000313" key="2">
    <source>
        <dbReference type="Proteomes" id="UP001058074"/>
    </source>
</evidence>
<accession>A0ACB5R9D2</accession>
<name>A0ACB5R9D2_9CLOT</name>
<evidence type="ECO:0000313" key="1">
    <source>
        <dbReference type="EMBL" id="GKX65798.1"/>
    </source>
</evidence>
<dbReference type="EMBL" id="BROD01000001">
    <property type="protein sequence ID" value="GKX65798.1"/>
    <property type="molecule type" value="Genomic_DNA"/>
</dbReference>
<gene>
    <name evidence="1" type="ORF">rsdtw13_10560</name>
</gene>
<proteinExistence type="predicted"/>
<dbReference type="Proteomes" id="UP001058074">
    <property type="component" value="Unassembled WGS sequence"/>
</dbReference>
<organism evidence="1 2">
    <name type="scientific">Inconstantimicrobium mannanitabidum</name>
    <dbReference type="NCBI Taxonomy" id="1604901"/>
    <lineage>
        <taxon>Bacteria</taxon>
        <taxon>Bacillati</taxon>
        <taxon>Bacillota</taxon>
        <taxon>Clostridia</taxon>
        <taxon>Eubacteriales</taxon>
        <taxon>Clostridiaceae</taxon>
        <taxon>Inconstantimicrobium</taxon>
    </lineage>
</organism>